<feature type="compositionally biased region" description="Gly residues" evidence="4">
    <location>
        <begin position="222"/>
        <end position="232"/>
    </location>
</feature>
<evidence type="ECO:0000313" key="5">
    <source>
        <dbReference type="EMBL" id="CEP15796.1"/>
    </source>
</evidence>
<dbReference type="STRING" id="35722.A0A0B7NEF3"/>
<dbReference type="PANTHER" id="PTHR14107">
    <property type="entry name" value="WD REPEAT PROTEIN"/>
    <property type="match status" value="1"/>
</dbReference>
<dbReference type="InterPro" id="IPR001680">
    <property type="entry name" value="WD40_rpt"/>
</dbReference>
<feature type="repeat" description="WD" evidence="3">
    <location>
        <begin position="475"/>
        <end position="516"/>
    </location>
</feature>
<dbReference type="SUPFAM" id="SSF50978">
    <property type="entry name" value="WD40 repeat-like"/>
    <property type="match status" value="1"/>
</dbReference>
<evidence type="ECO:0000256" key="3">
    <source>
        <dbReference type="PROSITE-ProRule" id="PRU00221"/>
    </source>
</evidence>
<feature type="compositionally biased region" description="Polar residues" evidence="4">
    <location>
        <begin position="199"/>
        <end position="214"/>
    </location>
</feature>
<reference evidence="5 6" key="1">
    <citation type="submission" date="2014-09" db="EMBL/GenBank/DDBJ databases">
        <authorList>
            <person name="Ellenberger Sabrina"/>
        </authorList>
    </citation>
    <scope>NUCLEOTIDE SEQUENCE [LARGE SCALE GENOMIC DNA]</scope>
    <source>
        <strain evidence="5 6">CBS 412.66</strain>
    </source>
</reference>
<keyword evidence="1 3" id="KW-0853">WD repeat</keyword>
<dbReference type="Gene3D" id="2.130.10.10">
    <property type="entry name" value="YVTN repeat-like/Quinoprotein amine dehydrogenase"/>
    <property type="match status" value="1"/>
</dbReference>
<feature type="region of interest" description="Disordered" evidence="4">
    <location>
        <begin position="109"/>
        <end position="250"/>
    </location>
</feature>
<dbReference type="PROSITE" id="PS50082">
    <property type="entry name" value="WD_REPEATS_2"/>
    <property type="match status" value="1"/>
</dbReference>
<feature type="compositionally biased region" description="Polar residues" evidence="4">
    <location>
        <begin position="119"/>
        <end position="130"/>
    </location>
</feature>
<dbReference type="GO" id="GO:0051286">
    <property type="term" value="C:cell tip"/>
    <property type="evidence" value="ECO:0007669"/>
    <property type="project" value="TreeGrafter"/>
</dbReference>
<keyword evidence="2" id="KW-0677">Repeat</keyword>
<dbReference type="Pfam" id="PF00400">
    <property type="entry name" value="WD40"/>
    <property type="match status" value="3"/>
</dbReference>
<feature type="compositionally biased region" description="Low complexity" evidence="4">
    <location>
        <begin position="181"/>
        <end position="198"/>
    </location>
</feature>
<feature type="compositionally biased region" description="Polar residues" evidence="4">
    <location>
        <begin position="1"/>
        <end position="14"/>
    </location>
</feature>
<evidence type="ECO:0000256" key="1">
    <source>
        <dbReference type="ARBA" id="ARBA00022574"/>
    </source>
</evidence>
<dbReference type="PROSITE" id="PS50294">
    <property type="entry name" value="WD_REPEATS_REGION"/>
    <property type="match status" value="1"/>
</dbReference>
<evidence type="ECO:0000256" key="2">
    <source>
        <dbReference type="ARBA" id="ARBA00022737"/>
    </source>
</evidence>
<accession>A0A0B7NEF3</accession>
<dbReference type="PANTHER" id="PTHR14107:SF16">
    <property type="entry name" value="AT02583P"/>
    <property type="match status" value="1"/>
</dbReference>
<dbReference type="InterPro" id="IPR036322">
    <property type="entry name" value="WD40_repeat_dom_sf"/>
</dbReference>
<evidence type="ECO:0000313" key="6">
    <source>
        <dbReference type="Proteomes" id="UP000054107"/>
    </source>
</evidence>
<dbReference type="GO" id="GO:0032153">
    <property type="term" value="C:cell division site"/>
    <property type="evidence" value="ECO:0007669"/>
    <property type="project" value="TreeGrafter"/>
</dbReference>
<dbReference type="Proteomes" id="UP000054107">
    <property type="component" value="Unassembled WGS sequence"/>
</dbReference>
<protein>
    <submittedName>
        <fullName evidence="5">Uncharacterized protein</fullName>
    </submittedName>
</protein>
<sequence length="661" mass="72041">MVDSSTSHGISSFLTRRHSTGDNHNSSSSNPVVLPPYPPSTPDHSCKQFDAPEGAYTLDHSIFVNSMHPLYSVGTTASLVSIKYKESVANNMQRYEAQPGARSFRSIFSSHHHHHQQHNGSVKSTANSNIDSDDEHNNNNNQQQHVFRTPSLSSSSSSHKNNILGTPLPHSIPEEHIVIPNSKVTTTSSSNSSSTDNTVPLSGSASPTPTSTLSFLARAHTLGGGGGGGGNGNSSSSSSSSRHVRKPKTITKTNSTFVNKIITNEQLAKILMARTSEDTNLFYNCGTSFVWVDAHGHPKAMFAKACPTSHDVNVLTRGADHLDIIIGFTSGDVVLFDPLCNKYGRINKGGVMNSSPITMIKWLQGYENLFMAAFQDGTVMLFDKEKEDEPFHPGDGQGPASFVGPSAVCAKSMFHISKPSPKIAHKCNPVSHWKLSNQSITAFAFSPDCQHVAIVGHDGLLRIVNFLHETMHDVYEAYYGGLFCVAWSPDGKYILTGGQDDLVTIWAFREQRIIARCQGHKSWVTGVTFDPWRCDEKVYRFASVGEDANLILWDFSVSALHKPKTKTANRNRGASVSSVNSPPLSSLMAAIQDHHPTVHPVQSKTEVAFLQPTAMKTIHGDPCVGVYFREDAVVTTDKRGRVSIWQRPTPPPTHFVASSLS</sequence>
<dbReference type="GO" id="GO:0005634">
    <property type="term" value="C:nucleus"/>
    <property type="evidence" value="ECO:0007669"/>
    <property type="project" value="TreeGrafter"/>
</dbReference>
<dbReference type="InterPro" id="IPR015943">
    <property type="entry name" value="WD40/YVTN_repeat-like_dom_sf"/>
</dbReference>
<dbReference type="SMART" id="SM00320">
    <property type="entry name" value="WD40"/>
    <property type="match status" value="4"/>
</dbReference>
<dbReference type="GO" id="GO:0045013">
    <property type="term" value="P:carbon catabolite repression of transcription"/>
    <property type="evidence" value="ECO:0007669"/>
    <property type="project" value="TreeGrafter"/>
</dbReference>
<dbReference type="EMBL" id="LN732614">
    <property type="protein sequence ID" value="CEP15796.1"/>
    <property type="molecule type" value="Genomic_DNA"/>
</dbReference>
<organism evidence="5 6">
    <name type="scientific">Parasitella parasitica</name>
    <dbReference type="NCBI Taxonomy" id="35722"/>
    <lineage>
        <taxon>Eukaryota</taxon>
        <taxon>Fungi</taxon>
        <taxon>Fungi incertae sedis</taxon>
        <taxon>Mucoromycota</taxon>
        <taxon>Mucoromycotina</taxon>
        <taxon>Mucoromycetes</taxon>
        <taxon>Mucorales</taxon>
        <taxon>Mucorineae</taxon>
        <taxon>Mucoraceae</taxon>
        <taxon>Parasitella</taxon>
    </lineage>
</organism>
<dbReference type="OrthoDB" id="3367at2759"/>
<evidence type="ECO:0000256" key="4">
    <source>
        <dbReference type="SAM" id="MobiDB-lite"/>
    </source>
</evidence>
<dbReference type="AlphaFoldDB" id="A0A0B7NEF3"/>
<name>A0A0B7NEF3_9FUNG</name>
<keyword evidence="6" id="KW-1185">Reference proteome</keyword>
<feature type="region of interest" description="Disordered" evidence="4">
    <location>
        <begin position="1"/>
        <end position="46"/>
    </location>
</feature>
<proteinExistence type="predicted"/>
<gene>
    <name evidence="5" type="primary">PARPA_10036.1 scaffold 39144</name>
</gene>
<dbReference type="InterPro" id="IPR051362">
    <property type="entry name" value="WD_repeat_creC_regulators"/>
</dbReference>